<dbReference type="Pfam" id="PF01345">
    <property type="entry name" value="DUF11"/>
    <property type="match status" value="1"/>
</dbReference>
<organism evidence="2 3">
    <name type="scientific">Micromonospora rosaria</name>
    <dbReference type="NCBI Taxonomy" id="47874"/>
    <lineage>
        <taxon>Bacteria</taxon>
        <taxon>Bacillati</taxon>
        <taxon>Actinomycetota</taxon>
        <taxon>Actinomycetes</taxon>
        <taxon>Micromonosporales</taxon>
        <taxon>Micromonosporaceae</taxon>
        <taxon>Micromonospora</taxon>
    </lineage>
</organism>
<feature type="domain" description="DUF11" evidence="1">
    <location>
        <begin position="3"/>
        <end position="94"/>
    </location>
</feature>
<dbReference type="GO" id="GO:0005975">
    <property type="term" value="P:carbohydrate metabolic process"/>
    <property type="evidence" value="ECO:0007669"/>
    <property type="project" value="UniProtKB-ARBA"/>
</dbReference>
<dbReference type="Gene3D" id="2.60.40.10">
    <property type="entry name" value="Immunoglobulins"/>
    <property type="match status" value="1"/>
</dbReference>
<evidence type="ECO:0000259" key="1">
    <source>
        <dbReference type="Pfam" id="PF01345"/>
    </source>
</evidence>
<comment type="caution">
    <text evidence="2">The sequence shown here is derived from an EMBL/GenBank/DDBJ whole genome shotgun (WGS) entry which is preliminary data.</text>
</comment>
<dbReference type="AlphaFoldDB" id="A0A136PJ34"/>
<sequence>MRVNPTPGYVGGRVTVTYTVRNVGRVRITGVRITPTLPTGVPVRTRPAGCATTSCPVPDLTPGASRTLTFLLVPRAATNTTVRGTVVADGNLDDTDRAPFRVLQPRIEAVPEIGPPGFVTSIRGTDFPPGVRVRLAWDVGITVAANPAVPSADGTFAHQLLVVPRDQLGPREVLATGPGFGPVRTDFRVVLPAQQPPGLVRRGW</sequence>
<accession>A0A136PJ34</accession>
<dbReference type="Proteomes" id="UP000070620">
    <property type="component" value="Unassembled WGS sequence"/>
</dbReference>
<evidence type="ECO:0000313" key="3">
    <source>
        <dbReference type="Proteomes" id="UP000070620"/>
    </source>
</evidence>
<dbReference type="InterPro" id="IPR013783">
    <property type="entry name" value="Ig-like_fold"/>
</dbReference>
<protein>
    <recommendedName>
        <fullName evidence="1">DUF11 domain-containing protein</fullName>
    </recommendedName>
</protein>
<proteinExistence type="predicted"/>
<reference evidence="2 3" key="1">
    <citation type="submission" date="2016-01" db="EMBL/GenBank/DDBJ databases">
        <title>Whole genome sequence and analysis of Micromonospora rosaria DSM 803, which can produce antibacterial substance rosamicin.</title>
        <authorList>
            <person name="Yang H."/>
            <person name="He X."/>
            <person name="Zhu D."/>
        </authorList>
    </citation>
    <scope>NUCLEOTIDE SEQUENCE [LARGE SCALE GENOMIC DNA]</scope>
    <source>
        <strain evidence="2 3">DSM 803</strain>
    </source>
</reference>
<keyword evidence="3" id="KW-1185">Reference proteome</keyword>
<dbReference type="EMBL" id="LRQV01000202">
    <property type="protein sequence ID" value="KXK58371.1"/>
    <property type="molecule type" value="Genomic_DNA"/>
</dbReference>
<name>A0A136PJ34_9ACTN</name>
<dbReference type="InterPro" id="IPR001434">
    <property type="entry name" value="OmcB-like_DUF11"/>
</dbReference>
<evidence type="ECO:0000313" key="2">
    <source>
        <dbReference type="EMBL" id="KXK58371.1"/>
    </source>
</evidence>
<gene>
    <name evidence="2" type="ORF">AWW66_30185</name>
</gene>